<comment type="subunit">
    <text evidence="4">Part of the 50S ribosomal subunit. Contacts protein L32.</text>
</comment>
<evidence type="ECO:0000256" key="4">
    <source>
        <dbReference type="HAMAP-Rule" id="MF_01368"/>
    </source>
</evidence>
<dbReference type="GO" id="GO:0006412">
    <property type="term" value="P:translation"/>
    <property type="evidence" value="ECO:0007669"/>
    <property type="project" value="UniProtKB-UniRule"/>
</dbReference>
<evidence type="ECO:0000313" key="6">
    <source>
        <dbReference type="EMBL" id="CAA9235014.1"/>
    </source>
</evidence>
<evidence type="ECO:0000256" key="3">
    <source>
        <dbReference type="ARBA" id="ARBA00023274"/>
    </source>
</evidence>
<evidence type="ECO:0000256" key="2">
    <source>
        <dbReference type="ARBA" id="ARBA00022980"/>
    </source>
</evidence>
<dbReference type="Pfam" id="PF01196">
    <property type="entry name" value="Ribosomal_L17"/>
    <property type="match status" value="1"/>
</dbReference>
<dbReference type="GO" id="GO:0022625">
    <property type="term" value="C:cytosolic large ribosomal subunit"/>
    <property type="evidence" value="ECO:0007669"/>
    <property type="project" value="TreeGrafter"/>
</dbReference>
<dbReference type="PANTHER" id="PTHR14413:SF16">
    <property type="entry name" value="LARGE RIBOSOMAL SUBUNIT PROTEIN BL17M"/>
    <property type="match status" value="1"/>
</dbReference>
<dbReference type="AlphaFoldDB" id="A0A6J4HWP7"/>
<dbReference type="PROSITE" id="PS01167">
    <property type="entry name" value="RIBOSOMAL_L17"/>
    <property type="match status" value="1"/>
</dbReference>
<keyword evidence="3 4" id="KW-0687">Ribonucleoprotein</keyword>
<dbReference type="FunFam" id="3.90.1030.10:FF:000001">
    <property type="entry name" value="50S ribosomal protein L17"/>
    <property type="match status" value="1"/>
</dbReference>
<evidence type="ECO:0000256" key="5">
    <source>
        <dbReference type="RuleBase" id="RU000660"/>
    </source>
</evidence>
<dbReference type="InterPro" id="IPR036373">
    <property type="entry name" value="Ribosomal_bL17_sf"/>
</dbReference>
<gene>
    <name evidence="4" type="primary">rplQ</name>
    <name evidence="6" type="ORF">AVDCRST_MAG76-1455</name>
</gene>
<keyword evidence="2 4" id="KW-0689">Ribosomal protein</keyword>
<dbReference type="Gene3D" id="3.90.1030.10">
    <property type="entry name" value="Ribosomal protein L17"/>
    <property type="match status" value="1"/>
</dbReference>
<comment type="similarity">
    <text evidence="1 4 5">Belongs to the bacterial ribosomal protein bL17 family.</text>
</comment>
<dbReference type="InterPro" id="IPR047859">
    <property type="entry name" value="Ribosomal_bL17_CS"/>
</dbReference>
<proteinExistence type="inferred from homology"/>
<dbReference type="NCBIfam" id="TIGR00059">
    <property type="entry name" value="L17"/>
    <property type="match status" value="1"/>
</dbReference>
<dbReference type="HAMAP" id="MF_01368">
    <property type="entry name" value="Ribosomal_bL17"/>
    <property type="match status" value="1"/>
</dbReference>
<name>A0A6J4HWP7_9ACTN</name>
<dbReference type="InterPro" id="IPR000456">
    <property type="entry name" value="Ribosomal_bL17"/>
</dbReference>
<dbReference type="EMBL" id="CADCSZ010000087">
    <property type="protein sequence ID" value="CAA9235014.1"/>
    <property type="molecule type" value="Genomic_DNA"/>
</dbReference>
<protein>
    <recommendedName>
        <fullName evidence="4">Large ribosomal subunit protein bL17</fullName>
    </recommendedName>
</protein>
<dbReference type="GO" id="GO:0003735">
    <property type="term" value="F:structural constituent of ribosome"/>
    <property type="evidence" value="ECO:0007669"/>
    <property type="project" value="InterPro"/>
</dbReference>
<reference evidence="6" key="1">
    <citation type="submission" date="2020-02" db="EMBL/GenBank/DDBJ databases">
        <authorList>
            <person name="Meier V. D."/>
        </authorList>
    </citation>
    <scope>NUCLEOTIDE SEQUENCE</scope>
    <source>
        <strain evidence="6">AVDCRST_MAG76</strain>
    </source>
</reference>
<evidence type="ECO:0000256" key="1">
    <source>
        <dbReference type="ARBA" id="ARBA00008777"/>
    </source>
</evidence>
<dbReference type="SUPFAM" id="SSF64263">
    <property type="entry name" value="Prokaryotic ribosomal protein L17"/>
    <property type="match status" value="1"/>
</dbReference>
<accession>A0A6J4HWP7</accession>
<organism evidence="6">
    <name type="scientific">uncultured Acidimicrobiales bacterium</name>
    <dbReference type="NCBI Taxonomy" id="310071"/>
    <lineage>
        <taxon>Bacteria</taxon>
        <taxon>Bacillati</taxon>
        <taxon>Actinomycetota</taxon>
        <taxon>Acidimicrobiia</taxon>
        <taxon>Acidimicrobiales</taxon>
        <taxon>environmental samples</taxon>
    </lineage>
</organism>
<sequence length="117" mass="12852">MRGTPRRGQRFGGDAAHQKAMFGNLVASLIAAEAIVTTEAKAKALRPVVERVITKGKKGGLHNHRQVVSFIRDKDMATKLFDEIGPRYADRNGGYTRILKLGPRNGDNAPMARIELL</sequence>
<dbReference type="PANTHER" id="PTHR14413">
    <property type="entry name" value="RIBOSOMAL PROTEIN L17"/>
    <property type="match status" value="1"/>
</dbReference>